<protein>
    <submittedName>
        <fullName evidence="1">Uncharacterized protein</fullName>
    </submittedName>
</protein>
<dbReference type="KEGG" id="abas:ACPOL_4058"/>
<dbReference type="Proteomes" id="UP000253606">
    <property type="component" value="Chromosome"/>
</dbReference>
<evidence type="ECO:0000313" key="2">
    <source>
        <dbReference type="Proteomes" id="UP000253606"/>
    </source>
</evidence>
<proteinExistence type="predicted"/>
<evidence type="ECO:0000313" key="1">
    <source>
        <dbReference type="EMBL" id="AXC13337.1"/>
    </source>
</evidence>
<sequence>MLQGERMQPRVWQLDARIRACVSLDGSLPPAVAFPEFPDKKGFSQPVLLLEVDHTECPFRWRSTTSS</sequence>
<reference evidence="1 2" key="1">
    <citation type="journal article" date="2018" name="Front. Microbiol.">
        <title>Hydrolytic Capabilities as a Key to Environmental Success: Chitinolytic and Cellulolytic Acidobacteria From Acidic Sub-arctic Soils and Boreal Peatlands.</title>
        <authorList>
            <person name="Belova S.E."/>
            <person name="Ravin N.V."/>
            <person name="Pankratov T.A."/>
            <person name="Rakitin A.L."/>
            <person name="Ivanova A.A."/>
            <person name="Beletsky A.V."/>
            <person name="Mardanov A.V."/>
            <person name="Sinninghe Damste J.S."/>
            <person name="Dedysh S.N."/>
        </authorList>
    </citation>
    <scope>NUCLEOTIDE SEQUENCE [LARGE SCALE GENOMIC DNA]</scope>
    <source>
        <strain evidence="1 2">SBC82</strain>
    </source>
</reference>
<dbReference type="EMBL" id="CP030840">
    <property type="protein sequence ID" value="AXC13337.1"/>
    <property type="molecule type" value="Genomic_DNA"/>
</dbReference>
<gene>
    <name evidence="1" type="ORF">ACPOL_4058</name>
</gene>
<name>A0A2Z5G3Q6_9BACT</name>
<organism evidence="1 2">
    <name type="scientific">Acidisarcina polymorpha</name>
    <dbReference type="NCBI Taxonomy" id="2211140"/>
    <lineage>
        <taxon>Bacteria</taxon>
        <taxon>Pseudomonadati</taxon>
        <taxon>Acidobacteriota</taxon>
        <taxon>Terriglobia</taxon>
        <taxon>Terriglobales</taxon>
        <taxon>Acidobacteriaceae</taxon>
        <taxon>Acidisarcina</taxon>
    </lineage>
</organism>
<accession>A0A2Z5G3Q6</accession>
<keyword evidence="2" id="KW-1185">Reference proteome</keyword>
<dbReference type="AlphaFoldDB" id="A0A2Z5G3Q6"/>